<comment type="caution">
    <text evidence="1">The sequence shown here is derived from an EMBL/GenBank/DDBJ whole genome shotgun (WGS) entry which is preliminary data.</text>
</comment>
<keyword evidence="2" id="KW-1185">Reference proteome</keyword>
<sequence length="374" mass="43071">MKLSYEKEESKNFYARGSSKPLYATKINLPHSKFSRNQKNQPNLGDSNSVVIDSSKAFPLQIKRIQHKLRNFSKEKLQKMGKINLPKNGFKLKLKKDGNIPCKLFDRSESLENNRRNSDSASIFNITFGNFKITPKQQTNNVPLFCKGKNFNSEGILPPNFALEDVFLKGLCRKHLGNKESNGTKCSRNNQQYVRYFHTSDGARKHNNPNPNPYRDSQPYLQQDVSMNSQNSLQMYRSHLENSTINSEVRARSCPEEDSPFFIKRRIRSSNPHSRVKRKVHPVISKHFFKKQMSRHGNRNKLLIQEDGESSSEKLQSKAARIKNICNTDSKDQKKAGKLPNNLYLGDNKAKLDTFSNYCYIDDPKQPSAKDYIS</sequence>
<dbReference type="AlphaFoldDB" id="A0AAD2CWK7"/>
<evidence type="ECO:0000313" key="1">
    <source>
        <dbReference type="EMBL" id="CAI2372713.1"/>
    </source>
</evidence>
<proteinExistence type="predicted"/>
<dbReference type="EMBL" id="CAMPGE010014013">
    <property type="protein sequence ID" value="CAI2372713.1"/>
    <property type="molecule type" value="Genomic_DNA"/>
</dbReference>
<accession>A0AAD2CWK7</accession>
<evidence type="ECO:0000313" key="2">
    <source>
        <dbReference type="Proteomes" id="UP001295684"/>
    </source>
</evidence>
<reference evidence="1" key="1">
    <citation type="submission" date="2023-07" db="EMBL/GenBank/DDBJ databases">
        <authorList>
            <consortium name="AG Swart"/>
            <person name="Singh M."/>
            <person name="Singh A."/>
            <person name="Seah K."/>
            <person name="Emmerich C."/>
        </authorList>
    </citation>
    <scope>NUCLEOTIDE SEQUENCE</scope>
    <source>
        <strain evidence="1">DP1</strain>
    </source>
</reference>
<gene>
    <name evidence="1" type="ORF">ECRASSUSDP1_LOCUS14045</name>
</gene>
<protein>
    <submittedName>
        <fullName evidence="1">Uncharacterized protein</fullName>
    </submittedName>
</protein>
<organism evidence="1 2">
    <name type="scientific">Euplotes crassus</name>
    <dbReference type="NCBI Taxonomy" id="5936"/>
    <lineage>
        <taxon>Eukaryota</taxon>
        <taxon>Sar</taxon>
        <taxon>Alveolata</taxon>
        <taxon>Ciliophora</taxon>
        <taxon>Intramacronucleata</taxon>
        <taxon>Spirotrichea</taxon>
        <taxon>Hypotrichia</taxon>
        <taxon>Euplotida</taxon>
        <taxon>Euplotidae</taxon>
        <taxon>Moneuplotes</taxon>
    </lineage>
</organism>
<name>A0AAD2CWK7_EUPCR</name>
<dbReference type="Proteomes" id="UP001295684">
    <property type="component" value="Unassembled WGS sequence"/>
</dbReference>